<protein>
    <recommendedName>
        <fullName evidence="4">Adhesin domain-containing protein</fullName>
    </recommendedName>
</protein>
<proteinExistence type="predicted"/>
<sequence length="361" mass="40895">MKTTLLYRLVLVMLLVPTITFATTGKGKHTKEKSIKKEFNVSSNATLKIDNSYGNLDINTWNEDRIVIEVFIKTNGNNEEKVQQKLDEIDVEFSASNTMVSAKTKFNKNGSKSWWKWNKSNNVNMEINYVVKMPMSNNIDLSNDYGSIDVEKLEGRAEINCDYGKITTQELMAENNDITFDYTNNCYFEYINSGSINADYSGYTIAKAKNLDINADYTKSVIEMAENINYNCDYNALKIGNVNNLSGNGDYLSLRIGNVYKNVEVKADYGSIKIERMASNAGDVLIETDYTGINIGYDSGYNFSFDIELEYASLKGSDGFTFNKKRIESGEKYYQGYRGNSNSGNMIRIESEYGSVKFEQQ</sequence>
<evidence type="ECO:0000256" key="1">
    <source>
        <dbReference type="SAM" id="SignalP"/>
    </source>
</evidence>
<keyword evidence="3" id="KW-1185">Reference proteome</keyword>
<dbReference type="Proteomes" id="UP001259492">
    <property type="component" value="Unassembled WGS sequence"/>
</dbReference>
<organism evidence="2 3">
    <name type="scientific">Microcosmobacter mediterraneus</name>
    <dbReference type="NCBI Taxonomy" id="3075607"/>
    <lineage>
        <taxon>Bacteria</taxon>
        <taxon>Pseudomonadati</taxon>
        <taxon>Bacteroidota</taxon>
        <taxon>Flavobacteriia</taxon>
        <taxon>Flavobacteriales</taxon>
        <taxon>Flavobacteriaceae</taxon>
        <taxon>Microcosmobacter</taxon>
    </lineage>
</organism>
<accession>A0ABU2YKA0</accession>
<keyword evidence="1" id="KW-0732">Signal</keyword>
<comment type="caution">
    <text evidence="2">The sequence shown here is derived from an EMBL/GenBank/DDBJ whole genome shotgun (WGS) entry which is preliminary data.</text>
</comment>
<dbReference type="RefSeq" id="WP_311426411.1">
    <property type="nucleotide sequence ID" value="NZ_JAVRIA010000001.1"/>
</dbReference>
<reference evidence="2 3" key="1">
    <citation type="submission" date="2023-09" db="EMBL/GenBank/DDBJ databases">
        <authorList>
            <person name="Rey-Velasco X."/>
        </authorList>
    </citation>
    <scope>NUCLEOTIDE SEQUENCE [LARGE SCALE GENOMIC DNA]</scope>
    <source>
        <strain evidence="2 3">W332</strain>
    </source>
</reference>
<feature type="signal peptide" evidence="1">
    <location>
        <begin position="1"/>
        <end position="22"/>
    </location>
</feature>
<dbReference type="EMBL" id="JAVRIA010000001">
    <property type="protein sequence ID" value="MDT0557650.1"/>
    <property type="molecule type" value="Genomic_DNA"/>
</dbReference>
<evidence type="ECO:0008006" key="4">
    <source>
        <dbReference type="Google" id="ProtNLM"/>
    </source>
</evidence>
<evidence type="ECO:0000313" key="2">
    <source>
        <dbReference type="EMBL" id="MDT0557650.1"/>
    </source>
</evidence>
<name>A0ABU2YKA0_9FLAO</name>
<feature type="chain" id="PRO_5045096204" description="Adhesin domain-containing protein" evidence="1">
    <location>
        <begin position="23"/>
        <end position="361"/>
    </location>
</feature>
<evidence type="ECO:0000313" key="3">
    <source>
        <dbReference type="Proteomes" id="UP001259492"/>
    </source>
</evidence>
<gene>
    <name evidence="2" type="ORF">RM697_03275</name>
</gene>